<organism evidence="1 2">
    <name type="scientific">Entomophthora muscae</name>
    <dbReference type="NCBI Taxonomy" id="34485"/>
    <lineage>
        <taxon>Eukaryota</taxon>
        <taxon>Fungi</taxon>
        <taxon>Fungi incertae sedis</taxon>
        <taxon>Zoopagomycota</taxon>
        <taxon>Entomophthoromycotina</taxon>
        <taxon>Entomophthoromycetes</taxon>
        <taxon>Entomophthorales</taxon>
        <taxon>Entomophthoraceae</taxon>
        <taxon>Entomophthora</taxon>
    </lineage>
</organism>
<sequence length="182" mass="20492">MEFTEGKIKKERFYLEAQTLVAMGAATFVDVKGALLNYVRPNCNLSITLNSGIYGDQTVLELMCHLGSFKEQFEIPFPDYKKSTSFPSSKSKGKSWEKDPLKKPKTISTTSINNTINNCTCYKCGQLGHLSWDCKQPKANVCHLGHKESKDDEYTEEKEEGEKDSEKSKKAEQTGQGENPDF</sequence>
<accession>A0ACC2S5U3</accession>
<keyword evidence="2" id="KW-1185">Reference proteome</keyword>
<evidence type="ECO:0000313" key="2">
    <source>
        <dbReference type="Proteomes" id="UP001165960"/>
    </source>
</evidence>
<proteinExistence type="predicted"/>
<gene>
    <name evidence="1" type="ORF">DSO57_1020044</name>
</gene>
<comment type="caution">
    <text evidence="1">The sequence shown here is derived from an EMBL/GenBank/DDBJ whole genome shotgun (WGS) entry which is preliminary data.</text>
</comment>
<reference evidence="1" key="1">
    <citation type="submission" date="2022-04" db="EMBL/GenBank/DDBJ databases">
        <title>Genome of the entomopathogenic fungus Entomophthora muscae.</title>
        <authorList>
            <person name="Elya C."/>
            <person name="Lovett B.R."/>
            <person name="Lee E."/>
            <person name="Macias A.M."/>
            <person name="Hajek A.E."/>
            <person name="De Bivort B.L."/>
            <person name="Kasson M.T."/>
            <person name="De Fine Licht H.H."/>
            <person name="Stajich J.E."/>
        </authorList>
    </citation>
    <scope>NUCLEOTIDE SEQUENCE</scope>
    <source>
        <strain evidence="1">Berkeley</strain>
    </source>
</reference>
<dbReference type="EMBL" id="QTSX02005772">
    <property type="protein sequence ID" value="KAJ9057709.1"/>
    <property type="molecule type" value="Genomic_DNA"/>
</dbReference>
<evidence type="ECO:0000313" key="1">
    <source>
        <dbReference type="EMBL" id="KAJ9057709.1"/>
    </source>
</evidence>
<dbReference type="Proteomes" id="UP001165960">
    <property type="component" value="Unassembled WGS sequence"/>
</dbReference>
<name>A0ACC2S5U3_9FUNG</name>
<protein>
    <submittedName>
        <fullName evidence="1">Uncharacterized protein</fullName>
    </submittedName>
</protein>